<dbReference type="AlphaFoldDB" id="A0A2N9F3S0"/>
<evidence type="ECO:0000313" key="1">
    <source>
        <dbReference type="EMBL" id="SPC85616.1"/>
    </source>
</evidence>
<reference evidence="1" key="1">
    <citation type="submission" date="2018-02" db="EMBL/GenBank/DDBJ databases">
        <authorList>
            <person name="Cohen D.B."/>
            <person name="Kent A.D."/>
        </authorList>
    </citation>
    <scope>NUCLEOTIDE SEQUENCE</scope>
</reference>
<name>A0A2N9F3S0_FAGSY</name>
<sequence length="255" mass="28476">MGTVELNRRLGLELSTYDIVRTYILHNNTKTDAFSLRPRDVNYTLVNGLPDTNRGFDKDFLIVSGEWHLPRRKCPTKEGVPGLTLPTCFIVWESELCTDDFGQPRSAPLLLRYVARTHSYLSCRLVPDIWAAQLDPSNPPLPPIDIRDVLDVTAPDMSGINLRILLPNRGQGGTSENVVLESFTKAKERIWALELEFEQAKRAAYEARTVGISNSGLTPLTLEPPSFPFPGTRPPPPSEADTDMVDLEDAEVTFV</sequence>
<organism evidence="1">
    <name type="scientific">Fagus sylvatica</name>
    <name type="common">Beechnut</name>
    <dbReference type="NCBI Taxonomy" id="28930"/>
    <lineage>
        <taxon>Eukaryota</taxon>
        <taxon>Viridiplantae</taxon>
        <taxon>Streptophyta</taxon>
        <taxon>Embryophyta</taxon>
        <taxon>Tracheophyta</taxon>
        <taxon>Spermatophyta</taxon>
        <taxon>Magnoliopsida</taxon>
        <taxon>eudicotyledons</taxon>
        <taxon>Gunneridae</taxon>
        <taxon>Pentapetalae</taxon>
        <taxon>rosids</taxon>
        <taxon>fabids</taxon>
        <taxon>Fagales</taxon>
        <taxon>Fagaceae</taxon>
        <taxon>Fagus</taxon>
    </lineage>
</organism>
<accession>A0A2N9F3S0</accession>
<dbReference type="EMBL" id="OIVN01000791">
    <property type="protein sequence ID" value="SPC85616.1"/>
    <property type="molecule type" value="Genomic_DNA"/>
</dbReference>
<proteinExistence type="predicted"/>
<protein>
    <submittedName>
        <fullName evidence="1">Uncharacterized protein</fullName>
    </submittedName>
</protein>
<gene>
    <name evidence="1" type="ORF">FSB_LOCUS13498</name>
</gene>